<organism evidence="2 3">
    <name type="scientific">Microlunatus parietis</name>
    <dbReference type="NCBI Taxonomy" id="682979"/>
    <lineage>
        <taxon>Bacteria</taxon>
        <taxon>Bacillati</taxon>
        <taxon>Actinomycetota</taxon>
        <taxon>Actinomycetes</taxon>
        <taxon>Propionibacteriales</taxon>
        <taxon>Propionibacteriaceae</taxon>
        <taxon>Microlunatus</taxon>
    </lineage>
</organism>
<dbReference type="RefSeq" id="WP_179751958.1">
    <property type="nucleotide sequence ID" value="NZ_JACCBU010000001.1"/>
</dbReference>
<name>A0A7Y9LD82_9ACTN</name>
<reference evidence="2 3" key="1">
    <citation type="submission" date="2020-07" db="EMBL/GenBank/DDBJ databases">
        <title>Sequencing the genomes of 1000 actinobacteria strains.</title>
        <authorList>
            <person name="Klenk H.-P."/>
        </authorList>
    </citation>
    <scope>NUCLEOTIDE SEQUENCE [LARGE SCALE GENOMIC DNA]</scope>
    <source>
        <strain evidence="2 3">DSM 22083</strain>
    </source>
</reference>
<evidence type="ECO:0000313" key="3">
    <source>
        <dbReference type="Proteomes" id="UP000569914"/>
    </source>
</evidence>
<gene>
    <name evidence="2" type="ORF">BKA15_002985</name>
</gene>
<dbReference type="SUPFAM" id="SSF53597">
    <property type="entry name" value="Dihydrofolate reductase-like"/>
    <property type="match status" value="1"/>
</dbReference>
<dbReference type="Gene3D" id="3.40.430.10">
    <property type="entry name" value="Dihydrofolate Reductase, subunit A"/>
    <property type="match status" value="1"/>
</dbReference>
<sequence length="199" mass="21461">MSKVIVCNMVSLDGYFAGPDGNPPLAAMDAFFDAYNLERITAADAVLLGRTSYQGFGDYWPRIADAPDDPADRSLDEVNRGISRRWNEAPKAVVTDSYRVPDDHPWRDTTTVVPRDGVAAWIASVTESGADEIVIFGSHVLWNALLAQGLVDELHLMVAPITYGSGTPAFASPATFTLAETRTQPGSANTLLVYTTPSP</sequence>
<evidence type="ECO:0000313" key="2">
    <source>
        <dbReference type="EMBL" id="NYE71656.1"/>
    </source>
</evidence>
<evidence type="ECO:0000259" key="1">
    <source>
        <dbReference type="Pfam" id="PF01872"/>
    </source>
</evidence>
<keyword evidence="3" id="KW-1185">Reference proteome</keyword>
<comment type="caution">
    <text evidence="2">The sequence shown here is derived from an EMBL/GenBank/DDBJ whole genome shotgun (WGS) entry which is preliminary data.</text>
</comment>
<accession>A0A7Y9LD82</accession>
<dbReference type="GO" id="GO:0009231">
    <property type="term" value="P:riboflavin biosynthetic process"/>
    <property type="evidence" value="ECO:0007669"/>
    <property type="project" value="InterPro"/>
</dbReference>
<proteinExistence type="predicted"/>
<dbReference type="InterPro" id="IPR024072">
    <property type="entry name" value="DHFR-like_dom_sf"/>
</dbReference>
<dbReference type="Proteomes" id="UP000569914">
    <property type="component" value="Unassembled WGS sequence"/>
</dbReference>
<dbReference type="InterPro" id="IPR002734">
    <property type="entry name" value="RibDG_C"/>
</dbReference>
<feature type="domain" description="Bacterial bifunctional deaminase-reductase C-terminal" evidence="1">
    <location>
        <begin position="3"/>
        <end position="173"/>
    </location>
</feature>
<protein>
    <submittedName>
        <fullName evidence="2">Dihydrofolate reductase</fullName>
    </submittedName>
</protein>
<dbReference type="AlphaFoldDB" id="A0A7Y9LD82"/>
<dbReference type="Pfam" id="PF01872">
    <property type="entry name" value="RibD_C"/>
    <property type="match status" value="1"/>
</dbReference>
<dbReference type="EMBL" id="JACCBU010000001">
    <property type="protein sequence ID" value="NYE71656.1"/>
    <property type="molecule type" value="Genomic_DNA"/>
</dbReference>
<dbReference type="GO" id="GO:0008703">
    <property type="term" value="F:5-amino-6-(5-phosphoribosylamino)uracil reductase activity"/>
    <property type="evidence" value="ECO:0007669"/>
    <property type="project" value="InterPro"/>
</dbReference>